<protein>
    <submittedName>
        <fullName evidence="3">Nucleoside hydrolase</fullName>
    </submittedName>
</protein>
<evidence type="ECO:0000313" key="4">
    <source>
        <dbReference type="Proteomes" id="UP001500101"/>
    </source>
</evidence>
<reference evidence="4" key="1">
    <citation type="journal article" date="2019" name="Int. J. Syst. Evol. Microbiol.">
        <title>The Global Catalogue of Microorganisms (GCM) 10K type strain sequencing project: providing services to taxonomists for standard genome sequencing and annotation.</title>
        <authorList>
            <consortium name="The Broad Institute Genomics Platform"/>
            <consortium name="The Broad Institute Genome Sequencing Center for Infectious Disease"/>
            <person name="Wu L."/>
            <person name="Ma J."/>
        </authorList>
    </citation>
    <scope>NUCLEOTIDE SEQUENCE [LARGE SCALE GENOMIC DNA]</scope>
    <source>
        <strain evidence="4">JCM 16704</strain>
    </source>
</reference>
<comment type="caution">
    <text evidence="3">The sequence shown here is derived from an EMBL/GenBank/DDBJ whole genome shotgun (WGS) entry which is preliminary data.</text>
</comment>
<dbReference type="Proteomes" id="UP001500101">
    <property type="component" value="Unassembled WGS sequence"/>
</dbReference>
<evidence type="ECO:0000256" key="1">
    <source>
        <dbReference type="SAM" id="SignalP"/>
    </source>
</evidence>
<evidence type="ECO:0000259" key="2">
    <source>
        <dbReference type="Pfam" id="PF01156"/>
    </source>
</evidence>
<dbReference type="GO" id="GO:0016787">
    <property type="term" value="F:hydrolase activity"/>
    <property type="evidence" value="ECO:0007669"/>
    <property type="project" value="UniProtKB-KW"/>
</dbReference>
<sequence>MKNLIRSTYLILFLTVFQFSAVQAQKKQKMELIIFDTDMGNDIDDVLALDMLYKYADQGKIKLLGIMNNKGSAYSTRLIDLLSTWYGYGKVPIGKIESGVLIDDYADYSKNMVQLNDSTNRYKYSVKQHDQLLPAHELYRKILAKQADGSVTVVSVGFSTNLARLLQSGPDKYSKLDGKALVAKKVKLLSIMAGSFGDKKRAEFNVIHDIPAARYTLANWPGEIVLSPFEVGKQVVYPGASIQEDFQWATHHPLVDAYKRYRPFPYNRPTWDLTSVYYIGEKENSLLDKSKPGILTINEQGYTDFVENPQAIHYVLSIQKQHIEPLKTYFKDLIRQKPKAYRK</sequence>
<dbReference type="PANTHER" id="PTHR43264:SF1">
    <property type="entry name" value="INOSINE_URIDINE-PREFERRING NUCLEOSIDE HYDROLASE DOMAIN-CONTAINING PROTEIN"/>
    <property type="match status" value="1"/>
</dbReference>
<dbReference type="Gene3D" id="3.90.245.10">
    <property type="entry name" value="Ribonucleoside hydrolase-like"/>
    <property type="match status" value="1"/>
</dbReference>
<dbReference type="SUPFAM" id="SSF53590">
    <property type="entry name" value="Nucleoside hydrolase"/>
    <property type="match status" value="1"/>
</dbReference>
<name>A0ABP7Y6G3_9SPHI</name>
<dbReference type="Pfam" id="PF01156">
    <property type="entry name" value="IU_nuc_hydro"/>
    <property type="match status" value="1"/>
</dbReference>
<proteinExistence type="predicted"/>
<gene>
    <name evidence="3" type="ORF">GCM10022216_01180</name>
</gene>
<evidence type="ECO:0000313" key="3">
    <source>
        <dbReference type="EMBL" id="GAA4131261.1"/>
    </source>
</evidence>
<dbReference type="RefSeq" id="WP_344672740.1">
    <property type="nucleotide sequence ID" value="NZ_BAAAZI010000001.1"/>
</dbReference>
<keyword evidence="3" id="KW-0378">Hydrolase</keyword>
<dbReference type="InterPro" id="IPR001910">
    <property type="entry name" value="Inosine/uridine_hydrolase_dom"/>
</dbReference>
<dbReference type="InterPro" id="IPR036452">
    <property type="entry name" value="Ribo_hydro-like"/>
</dbReference>
<feature type="domain" description="Inosine/uridine-preferring nucleoside hydrolase" evidence="2">
    <location>
        <begin position="33"/>
        <end position="260"/>
    </location>
</feature>
<accession>A0ABP7Y6G3</accession>
<keyword evidence="1" id="KW-0732">Signal</keyword>
<dbReference type="PANTHER" id="PTHR43264">
    <property type="match status" value="1"/>
</dbReference>
<keyword evidence="4" id="KW-1185">Reference proteome</keyword>
<feature type="signal peptide" evidence="1">
    <location>
        <begin position="1"/>
        <end position="24"/>
    </location>
</feature>
<dbReference type="EMBL" id="BAAAZI010000001">
    <property type="protein sequence ID" value="GAA4131261.1"/>
    <property type="molecule type" value="Genomic_DNA"/>
</dbReference>
<organism evidence="3 4">
    <name type="scientific">Sphingobacterium kyonggiense</name>
    <dbReference type="NCBI Taxonomy" id="714075"/>
    <lineage>
        <taxon>Bacteria</taxon>
        <taxon>Pseudomonadati</taxon>
        <taxon>Bacteroidota</taxon>
        <taxon>Sphingobacteriia</taxon>
        <taxon>Sphingobacteriales</taxon>
        <taxon>Sphingobacteriaceae</taxon>
        <taxon>Sphingobacterium</taxon>
    </lineage>
</organism>
<feature type="chain" id="PRO_5046139519" evidence="1">
    <location>
        <begin position="25"/>
        <end position="343"/>
    </location>
</feature>